<evidence type="ECO:0000313" key="2">
    <source>
        <dbReference type="EMBL" id="PVD30229.1"/>
    </source>
</evidence>
<dbReference type="Proteomes" id="UP000245119">
    <property type="component" value="Linkage Group LG5"/>
</dbReference>
<reference evidence="2 3" key="1">
    <citation type="submission" date="2018-04" db="EMBL/GenBank/DDBJ databases">
        <title>The genome of golden apple snail Pomacea canaliculata provides insight into stress tolerance and invasive adaptation.</title>
        <authorList>
            <person name="Liu C."/>
            <person name="Liu B."/>
            <person name="Ren Y."/>
            <person name="Zhang Y."/>
            <person name="Wang H."/>
            <person name="Li S."/>
            <person name="Jiang F."/>
            <person name="Yin L."/>
            <person name="Zhang G."/>
            <person name="Qian W."/>
            <person name="Fan W."/>
        </authorList>
    </citation>
    <scope>NUCLEOTIDE SEQUENCE [LARGE SCALE GENOMIC DNA]</scope>
    <source>
        <strain evidence="2">SZHN2017</strain>
        <tissue evidence="2">Muscle</tissue>
    </source>
</reference>
<feature type="region of interest" description="Disordered" evidence="1">
    <location>
        <begin position="1"/>
        <end position="25"/>
    </location>
</feature>
<dbReference type="EMBL" id="PZQS01000005">
    <property type="protein sequence ID" value="PVD30229.1"/>
    <property type="molecule type" value="Genomic_DNA"/>
</dbReference>
<gene>
    <name evidence="2" type="ORF">C0Q70_09491</name>
</gene>
<accession>A0A2T7P9Y9</accession>
<protein>
    <submittedName>
        <fullName evidence="2">Uncharacterized protein</fullName>
    </submittedName>
</protein>
<comment type="caution">
    <text evidence="2">The sequence shown here is derived from an EMBL/GenBank/DDBJ whole genome shotgun (WGS) entry which is preliminary data.</text>
</comment>
<dbReference type="AlphaFoldDB" id="A0A2T7P9Y9"/>
<evidence type="ECO:0000313" key="3">
    <source>
        <dbReference type="Proteomes" id="UP000245119"/>
    </source>
</evidence>
<organism evidence="2 3">
    <name type="scientific">Pomacea canaliculata</name>
    <name type="common">Golden apple snail</name>
    <dbReference type="NCBI Taxonomy" id="400727"/>
    <lineage>
        <taxon>Eukaryota</taxon>
        <taxon>Metazoa</taxon>
        <taxon>Spiralia</taxon>
        <taxon>Lophotrochozoa</taxon>
        <taxon>Mollusca</taxon>
        <taxon>Gastropoda</taxon>
        <taxon>Caenogastropoda</taxon>
        <taxon>Architaenioglossa</taxon>
        <taxon>Ampullarioidea</taxon>
        <taxon>Ampullariidae</taxon>
        <taxon>Pomacea</taxon>
    </lineage>
</organism>
<proteinExistence type="predicted"/>
<evidence type="ECO:0000256" key="1">
    <source>
        <dbReference type="SAM" id="MobiDB-lite"/>
    </source>
</evidence>
<name>A0A2T7P9Y9_POMCA</name>
<keyword evidence="3" id="KW-1185">Reference proteome</keyword>
<sequence>MESGVHRAGMCKTRRNKSDMRSLGEDVGDADTLLTGCWQLAAGCPMAADIMPLPPSQQQAVGAVGNCGRP</sequence>